<dbReference type="SUPFAM" id="SSF52266">
    <property type="entry name" value="SGNH hydrolase"/>
    <property type="match status" value="1"/>
</dbReference>
<dbReference type="EMBL" id="FNOP01000006">
    <property type="protein sequence ID" value="SDW78577.1"/>
    <property type="molecule type" value="Genomic_DNA"/>
</dbReference>
<accession>A0A1H2WDH6</accession>
<reference evidence="2 3" key="1">
    <citation type="submission" date="2016-10" db="EMBL/GenBank/DDBJ databases">
        <authorList>
            <person name="Varghese N."/>
            <person name="Submissions S."/>
        </authorList>
    </citation>
    <scope>NUCLEOTIDE SEQUENCE [LARGE SCALE GENOMIC DNA]</scope>
    <source>
        <strain evidence="2 3">WCC6</strain>
    </source>
</reference>
<protein>
    <submittedName>
        <fullName evidence="2">GDSL-like Lipase/Acylhydrolase family protein</fullName>
    </submittedName>
</protein>
<dbReference type="GO" id="GO:0016787">
    <property type="term" value="F:hydrolase activity"/>
    <property type="evidence" value="ECO:0007669"/>
    <property type="project" value="UniProtKB-KW"/>
</dbReference>
<dbReference type="Pfam" id="PF13472">
    <property type="entry name" value="Lipase_GDSL_2"/>
    <property type="match status" value="1"/>
</dbReference>
<evidence type="ECO:0000313" key="3">
    <source>
        <dbReference type="Proteomes" id="UP000182379"/>
    </source>
</evidence>
<dbReference type="RefSeq" id="WP_074705498.1">
    <property type="nucleotide sequence ID" value="NZ_CBCSNF010000092.1"/>
</dbReference>
<dbReference type="Proteomes" id="UP000182379">
    <property type="component" value="Unassembled WGS sequence"/>
</dbReference>
<dbReference type="Gene3D" id="2.60.40.10">
    <property type="entry name" value="Immunoglobulins"/>
    <property type="match status" value="1"/>
</dbReference>
<dbReference type="InterPro" id="IPR036514">
    <property type="entry name" value="SGNH_hydro_sf"/>
</dbReference>
<organism evidence="2 3">
    <name type="scientific">Acidaminococcus fermentans</name>
    <dbReference type="NCBI Taxonomy" id="905"/>
    <lineage>
        <taxon>Bacteria</taxon>
        <taxon>Bacillati</taxon>
        <taxon>Bacillota</taxon>
        <taxon>Negativicutes</taxon>
        <taxon>Acidaminococcales</taxon>
        <taxon>Acidaminococcaceae</taxon>
        <taxon>Acidaminococcus</taxon>
    </lineage>
</organism>
<evidence type="ECO:0000259" key="1">
    <source>
        <dbReference type="Pfam" id="PF13472"/>
    </source>
</evidence>
<dbReference type="AlphaFoldDB" id="A0A1H2WDH6"/>
<sequence length="436" mass="49442">MLQHTERRRWRWLLVGALLPGLFAGQLDNTLQQRMPRYIQRYVQGGPRLGLLQWPEDLQAVRYELEVFSQVPDDLDPDHPVEEVLYRNEEIYTNRILLDEGQLLSLDDGLPLFWRVRAYDLEGNPMGAYSQPAELQSTLERNMRDAPVPRPMETGVPGSRLLYPVYAYTALPGASQYEVEVLDQLPETRGGILPSRHRIYAETTELTDLYDKEPRIGTYYWRVRGMDAKGRPVGEWSLPEKVELEPSEQVPVGIFGDSISHGGGRLSFSPADLAYSYAHYMDVPAVNLSESGDTSEMMVERFERDVLPFGLKTLLIMGGSNSLRNGTDPEEVIGDLRKIQELCRDNGITPVLLTLAPINPGNIEKAFDEPTDSHWQESFRKVNAFIRTQPHIDVAAPFEAMGPELPTEMALDGLHGDVPMKRIMGRVISDHIREFL</sequence>
<comment type="caution">
    <text evidence="2">The sequence shown here is derived from an EMBL/GenBank/DDBJ whole genome shotgun (WGS) entry which is preliminary data.</text>
</comment>
<dbReference type="InterPro" id="IPR013783">
    <property type="entry name" value="Ig-like_fold"/>
</dbReference>
<gene>
    <name evidence="2" type="ORF">SAMN05216495_1064</name>
</gene>
<evidence type="ECO:0000313" key="2">
    <source>
        <dbReference type="EMBL" id="SDW78577.1"/>
    </source>
</evidence>
<keyword evidence="2" id="KW-0378">Hydrolase</keyword>
<feature type="domain" description="SGNH hydrolase-type esterase" evidence="1">
    <location>
        <begin position="254"/>
        <end position="415"/>
    </location>
</feature>
<dbReference type="InterPro" id="IPR013830">
    <property type="entry name" value="SGNH_hydro"/>
</dbReference>
<dbReference type="Gene3D" id="3.40.50.1110">
    <property type="entry name" value="SGNH hydrolase"/>
    <property type="match status" value="1"/>
</dbReference>
<name>A0A1H2WDH6_ACIFE</name>
<proteinExistence type="predicted"/>